<dbReference type="KEGG" id="jar:G7057_02625"/>
<keyword evidence="2" id="KW-1185">Reference proteome</keyword>
<reference evidence="1 2" key="1">
    <citation type="journal article" date="2017" name="Int. J. Syst. Evol. Microbiol.">
        <title>Jeotgalibaca porci sp. nov. and Jeotgalibaca arthritidis sp. nov., isolated from pigs, and emended description of the genus Jeotgalibaca.</title>
        <authorList>
            <person name="Zamora L."/>
            <person name="Perez-Sancho M."/>
            <person name="Dominguez L."/>
            <person name="Fernandez-Garayzabal J.F."/>
            <person name="Vela A.I."/>
        </authorList>
    </citation>
    <scope>NUCLEOTIDE SEQUENCE [LARGE SCALE GENOMIC DNA]</scope>
    <source>
        <strain evidence="1 2">CECT 9157</strain>
    </source>
</reference>
<dbReference type="Proteomes" id="UP000501451">
    <property type="component" value="Chromosome"/>
</dbReference>
<dbReference type="RefSeq" id="WP_166161136.1">
    <property type="nucleotide sequence ID" value="NZ_CP049740.1"/>
</dbReference>
<protein>
    <submittedName>
        <fullName evidence="1">Iron-sulfur cluster repair di-iron protein, ric</fullName>
    </submittedName>
</protein>
<name>A0A6G7K882_9LACT</name>
<evidence type="ECO:0000313" key="2">
    <source>
        <dbReference type="Proteomes" id="UP000501451"/>
    </source>
</evidence>
<dbReference type="AlphaFoldDB" id="A0A6G7K882"/>
<accession>A0A6G7K882</accession>
<organism evidence="1 2">
    <name type="scientific">Jeotgalibaca arthritidis</name>
    <dbReference type="NCBI Taxonomy" id="1868794"/>
    <lineage>
        <taxon>Bacteria</taxon>
        <taxon>Bacillati</taxon>
        <taxon>Bacillota</taxon>
        <taxon>Bacilli</taxon>
        <taxon>Lactobacillales</taxon>
        <taxon>Carnobacteriaceae</taxon>
        <taxon>Jeotgalibaca</taxon>
    </lineage>
</organism>
<proteinExistence type="predicted"/>
<evidence type="ECO:0000313" key="1">
    <source>
        <dbReference type="EMBL" id="QII81473.1"/>
    </source>
</evidence>
<gene>
    <name evidence="1" type="ORF">G7057_02625</name>
</gene>
<dbReference type="EMBL" id="CP049740">
    <property type="protein sequence ID" value="QII81473.1"/>
    <property type="molecule type" value="Genomic_DNA"/>
</dbReference>
<sequence>MSEKTVINQMNQYDETLDLYTHAIKRAHGDHHPEVFEIRELFETMREKITNVAEGQLYLNEEFNRLRTITHDYSVPDDVCQTYEKTVEMLSELDRIYYE</sequence>